<dbReference type="VEuPathDB" id="VectorBase:GAUT010156"/>
<dbReference type="GO" id="GO:0006850">
    <property type="term" value="P:pyruvate import into mitochondria"/>
    <property type="evidence" value="ECO:0007669"/>
    <property type="project" value="InterPro"/>
</dbReference>
<evidence type="ECO:0000256" key="5">
    <source>
        <dbReference type="ARBA" id="ARBA00022792"/>
    </source>
</evidence>
<sequence>MMVDEGKPPSKLYTTIINTVDKFVPNFLRPAWNSPAGPKYVYFWAPGFKWLLVIAGMNDLRRPAEQLSLNQSFVLALTGVAWSRYAVIVVPKNYTMLSVNLFVLVTQGIQVIRRLRYDFEKRQSD</sequence>
<comment type="similarity">
    <text evidence="2 9">Belongs to the mitochondrial pyruvate carrier (MPC) (TC 2.A.105) family.</text>
</comment>
<dbReference type="InterPro" id="IPR005336">
    <property type="entry name" value="MPC"/>
</dbReference>
<evidence type="ECO:0000313" key="10">
    <source>
        <dbReference type="EnsemblMetazoa" id="GAUT010156-PA"/>
    </source>
</evidence>
<evidence type="ECO:0000256" key="1">
    <source>
        <dbReference type="ARBA" id="ARBA00004448"/>
    </source>
</evidence>
<keyword evidence="7 9" id="KW-0496">Mitochondrion</keyword>
<proteinExistence type="inferred from homology"/>
<keyword evidence="8" id="KW-0472">Membrane</keyword>
<keyword evidence="11" id="KW-1185">Reference proteome</keyword>
<evidence type="ECO:0000313" key="11">
    <source>
        <dbReference type="Proteomes" id="UP000078200"/>
    </source>
</evidence>
<evidence type="ECO:0000256" key="3">
    <source>
        <dbReference type="ARBA" id="ARBA00022448"/>
    </source>
</evidence>
<comment type="function">
    <text evidence="9">Mediates the uptake of pyruvate into mitochondria.</text>
</comment>
<organism evidence="10 11">
    <name type="scientific">Glossina austeni</name>
    <name type="common">Savannah tsetse fly</name>
    <dbReference type="NCBI Taxonomy" id="7395"/>
    <lineage>
        <taxon>Eukaryota</taxon>
        <taxon>Metazoa</taxon>
        <taxon>Ecdysozoa</taxon>
        <taxon>Arthropoda</taxon>
        <taxon>Hexapoda</taxon>
        <taxon>Insecta</taxon>
        <taxon>Pterygota</taxon>
        <taxon>Neoptera</taxon>
        <taxon>Endopterygota</taxon>
        <taxon>Diptera</taxon>
        <taxon>Brachycera</taxon>
        <taxon>Muscomorpha</taxon>
        <taxon>Hippoboscoidea</taxon>
        <taxon>Glossinidae</taxon>
        <taxon>Glossina</taxon>
    </lineage>
</organism>
<reference evidence="10" key="1">
    <citation type="submission" date="2020-05" db="UniProtKB">
        <authorList>
            <consortium name="EnsemblMetazoa"/>
        </authorList>
    </citation>
    <scope>IDENTIFICATION</scope>
    <source>
        <strain evidence="10">TTRI</strain>
    </source>
</reference>
<accession>A0A1A9UNA4</accession>
<evidence type="ECO:0000256" key="7">
    <source>
        <dbReference type="ARBA" id="ARBA00023128"/>
    </source>
</evidence>
<evidence type="ECO:0000256" key="2">
    <source>
        <dbReference type="ARBA" id="ARBA00006416"/>
    </source>
</evidence>
<dbReference type="STRING" id="7395.A0A1A9UNA4"/>
<keyword evidence="6" id="KW-1133">Transmembrane helix</keyword>
<dbReference type="AlphaFoldDB" id="A0A1A9UNA4"/>
<keyword evidence="3 9" id="KW-0813">Transport</keyword>
<keyword evidence="4" id="KW-0812">Transmembrane</keyword>
<protein>
    <recommendedName>
        <fullName evidence="9">Mitochondrial pyruvate carrier</fullName>
    </recommendedName>
</protein>
<dbReference type="EnsemblMetazoa" id="GAUT010156-RA">
    <property type="protein sequence ID" value="GAUT010156-PA"/>
    <property type="gene ID" value="GAUT010156"/>
</dbReference>
<dbReference type="Pfam" id="PF03650">
    <property type="entry name" value="MPC"/>
    <property type="match status" value="1"/>
</dbReference>
<evidence type="ECO:0000256" key="6">
    <source>
        <dbReference type="ARBA" id="ARBA00022989"/>
    </source>
</evidence>
<evidence type="ECO:0000256" key="8">
    <source>
        <dbReference type="ARBA" id="ARBA00023136"/>
    </source>
</evidence>
<keyword evidence="5 9" id="KW-0999">Mitochondrion inner membrane</keyword>
<dbReference type="PANTHER" id="PTHR14154">
    <property type="entry name" value="UPF0041 BRAIN PROTEIN 44-RELATED"/>
    <property type="match status" value="1"/>
</dbReference>
<dbReference type="Proteomes" id="UP000078200">
    <property type="component" value="Unassembled WGS sequence"/>
</dbReference>
<evidence type="ECO:0000256" key="9">
    <source>
        <dbReference type="RuleBase" id="RU363100"/>
    </source>
</evidence>
<name>A0A1A9UNA4_GLOAU</name>
<evidence type="ECO:0000256" key="4">
    <source>
        <dbReference type="ARBA" id="ARBA00022692"/>
    </source>
</evidence>
<comment type="subcellular location">
    <subcellularLocation>
        <location evidence="1 9">Mitochondrion inner membrane</location>
        <topology evidence="1 9">Multi-pass membrane protein</topology>
    </subcellularLocation>
</comment>
<dbReference type="GO" id="GO:0005743">
    <property type="term" value="C:mitochondrial inner membrane"/>
    <property type="evidence" value="ECO:0007669"/>
    <property type="project" value="UniProtKB-SubCell"/>
</dbReference>